<dbReference type="Proteomes" id="UP001156664">
    <property type="component" value="Unassembled WGS sequence"/>
</dbReference>
<keyword evidence="2" id="KW-1003">Cell membrane</keyword>
<evidence type="ECO:0000256" key="3">
    <source>
        <dbReference type="ARBA" id="ARBA00022692"/>
    </source>
</evidence>
<keyword evidence="4 6" id="KW-1133">Transmembrane helix</keyword>
<dbReference type="InterPro" id="IPR006214">
    <property type="entry name" value="Bax_inhibitor_1-related"/>
</dbReference>
<feature type="transmembrane region" description="Helical" evidence="6">
    <location>
        <begin position="150"/>
        <end position="168"/>
    </location>
</feature>
<comment type="caution">
    <text evidence="7">The sequence shown here is derived from an EMBL/GenBank/DDBJ whole genome shotgun (WGS) entry which is preliminary data.</text>
</comment>
<feature type="transmembrane region" description="Helical" evidence="6">
    <location>
        <begin position="90"/>
        <end position="112"/>
    </location>
</feature>
<evidence type="ECO:0000256" key="5">
    <source>
        <dbReference type="ARBA" id="ARBA00023136"/>
    </source>
</evidence>
<comment type="subcellular location">
    <subcellularLocation>
        <location evidence="1">Cell membrane</location>
        <topology evidence="1">Multi-pass membrane protein</topology>
    </subcellularLocation>
</comment>
<reference evidence="8" key="1">
    <citation type="journal article" date="2019" name="Int. J. Syst. Evol. Microbiol.">
        <title>The Global Catalogue of Microorganisms (GCM) 10K type strain sequencing project: providing services to taxonomists for standard genome sequencing and annotation.</title>
        <authorList>
            <consortium name="The Broad Institute Genomics Platform"/>
            <consortium name="The Broad Institute Genome Sequencing Center for Infectious Disease"/>
            <person name="Wu L."/>
            <person name="Ma J."/>
        </authorList>
    </citation>
    <scope>NUCLEOTIDE SEQUENCE [LARGE SCALE GENOMIC DNA]</scope>
    <source>
        <strain evidence="8">NBRC 105857</strain>
    </source>
</reference>
<dbReference type="RefSeq" id="WP_284280256.1">
    <property type="nucleotide sequence ID" value="NZ_BSOJ01000009.1"/>
</dbReference>
<evidence type="ECO:0000313" key="7">
    <source>
        <dbReference type="EMBL" id="GLR25813.1"/>
    </source>
</evidence>
<evidence type="ECO:0000256" key="1">
    <source>
        <dbReference type="ARBA" id="ARBA00004651"/>
    </source>
</evidence>
<gene>
    <name evidence="7" type="ORF">GCM10007875_09010</name>
</gene>
<feature type="transmembrane region" description="Helical" evidence="6">
    <location>
        <begin position="205"/>
        <end position="230"/>
    </location>
</feature>
<feature type="transmembrane region" description="Helical" evidence="6">
    <location>
        <begin position="60"/>
        <end position="78"/>
    </location>
</feature>
<evidence type="ECO:0000256" key="6">
    <source>
        <dbReference type="RuleBase" id="RU004379"/>
    </source>
</evidence>
<feature type="transmembrane region" description="Helical" evidence="6">
    <location>
        <begin position="30"/>
        <end position="48"/>
    </location>
</feature>
<dbReference type="EMBL" id="BSOJ01000009">
    <property type="protein sequence ID" value="GLR25813.1"/>
    <property type="molecule type" value="Genomic_DNA"/>
</dbReference>
<keyword evidence="3 6" id="KW-0812">Transmembrane</keyword>
<feature type="transmembrane region" description="Helical" evidence="6">
    <location>
        <begin position="118"/>
        <end position="138"/>
    </location>
</feature>
<evidence type="ECO:0000256" key="4">
    <source>
        <dbReference type="ARBA" id="ARBA00022989"/>
    </source>
</evidence>
<keyword evidence="5 6" id="KW-0472">Membrane</keyword>
<proteinExistence type="inferred from homology"/>
<accession>A0ABQ5YSB7</accession>
<evidence type="ECO:0000256" key="2">
    <source>
        <dbReference type="ARBA" id="ARBA00022475"/>
    </source>
</evidence>
<name>A0ABQ5YSB7_9BURK</name>
<organism evidence="7 8">
    <name type="scientific">Limnobacter litoralis</name>
    <dbReference type="NCBI Taxonomy" id="481366"/>
    <lineage>
        <taxon>Bacteria</taxon>
        <taxon>Pseudomonadati</taxon>
        <taxon>Pseudomonadota</taxon>
        <taxon>Betaproteobacteria</taxon>
        <taxon>Burkholderiales</taxon>
        <taxon>Burkholderiaceae</taxon>
        <taxon>Limnobacter</taxon>
    </lineage>
</organism>
<keyword evidence="8" id="KW-1185">Reference proteome</keyword>
<protein>
    <submittedName>
        <fullName evidence="7">BAX inhibitor protein</fullName>
    </submittedName>
</protein>
<dbReference type="PANTHER" id="PTHR23291:SF115">
    <property type="entry name" value="MODULATOR OF FTSH PROTEASE YCCA"/>
    <property type="match status" value="1"/>
</dbReference>
<comment type="similarity">
    <text evidence="6">Belongs to the BI1 family.</text>
</comment>
<dbReference type="PANTHER" id="PTHR23291">
    <property type="entry name" value="BAX INHIBITOR-RELATED"/>
    <property type="match status" value="1"/>
</dbReference>
<sequence>MSDFKTVEFGRTQSGGVRAVDSNRVLRNTYFLLALSMIPTAVGAWVGIEYGFFTLFGRNPILGFVVMLAAMFGFVWGIQRNKDSALGVYLMLGFTFFMGLMLSGILSIALRLPNGSGIIATAALGTGGIFFGLASYAAVTKRDFSNLGKFLFIGLMMVIVASIANVFLQMPALQMTISTVCVGLFSLFLLFDLQRVMRGGETNYVTATLAIYLDLYNLFVNLLQLLMIFAGGDRR</sequence>
<dbReference type="Pfam" id="PF01027">
    <property type="entry name" value="Bax1-I"/>
    <property type="match status" value="1"/>
</dbReference>
<feature type="transmembrane region" description="Helical" evidence="6">
    <location>
        <begin position="174"/>
        <end position="193"/>
    </location>
</feature>
<evidence type="ECO:0000313" key="8">
    <source>
        <dbReference type="Proteomes" id="UP001156664"/>
    </source>
</evidence>